<dbReference type="InterPro" id="IPR037171">
    <property type="entry name" value="NagB/RpiA_transferase-like"/>
</dbReference>
<dbReference type="EMBL" id="CP023173">
    <property type="protein sequence ID" value="ASZ08795.1"/>
    <property type="molecule type" value="Genomic_DNA"/>
</dbReference>
<dbReference type="SUPFAM" id="SSF100950">
    <property type="entry name" value="NagB/RpiA/CoA transferase-like"/>
    <property type="match status" value="1"/>
</dbReference>
<gene>
    <name evidence="2" type="ORF">CK556_00235</name>
</gene>
<sequence length="239" mass="27047">MNIIKTKNYEAMTDEAIKSFINILEQNKNKKRINVSVTGGKSPKLFYEKIISIINDLDYIEKLHFYNFDEVPLRNDLTTGITFKDLTELFFKHININKEQIHQLNVLNYKEHIAQLEKDGGLDLILLGIGTDGHFCGNMSGVTKFGDRTRLINNIDLENNISVPKLDLNLFADQFVTMGPRDIMAVRNIIMIANGKGKAEVIDQIINGPVIEEVPSTILTLHPFFTLILDEEANSIAKA</sequence>
<evidence type="ECO:0000259" key="1">
    <source>
        <dbReference type="Pfam" id="PF01182"/>
    </source>
</evidence>
<dbReference type="STRING" id="1336232.GCA_000518825_00693"/>
<dbReference type="Pfam" id="PF01182">
    <property type="entry name" value="Glucosamine_iso"/>
    <property type="match status" value="1"/>
</dbReference>
<accession>A0A249SM99</accession>
<dbReference type="GO" id="GO:0005975">
    <property type="term" value="P:carbohydrate metabolic process"/>
    <property type="evidence" value="ECO:0007669"/>
    <property type="project" value="InterPro"/>
</dbReference>
<dbReference type="KEGG" id="mchc:CK556_00235"/>
<evidence type="ECO:0000313" key="2">
    <source>
        <dbReference type="EMBL" id="ASZ08795.1"/>
    </source>
</evidence>
<protein>
    <submittedName>
        <fullName evidence="2">Glucosamine-6-phosphate deaminase</fullName>
    </submittedName>
</protein>
<dbReference type="RefSeq" id="WP_027875820.1">
    <property type="nucleotide sequence ID" value="NZ_CP023173.1"/>
</dbReference>
<evidence type="ECO:0000313" key="3">
    <source>
        <dbReference type="Proteomes" id="UP000232229"/>
    </source>
</evidence>
<dbReference type="InterPro" id="IPR018321">
    <property type="entry name" value="Glucosamine6P_isomerase_CS"/>
</dbReference>
<name>A0A249SM99_9MOLU</name>
<dbReference type="GO" id="GO:0004342">
    <property type="term" value="F:glucosamine-6-phosphate deaminase activity"/>
    <property type="evidence" value="ECO:0007669"/>
    <property type="project" value="InterPro"/>
</dbReference>
<dbReference type="NCBIfam" id="NF009022">
    <property type="entry name" value="PRK12358.1"/>
    <property type="match status" value="1"/>
</dbReference>
<organism evidence="2 3">
    <name type="scientific">Mesoplasma chauliocola</name>
    <dbReference type="NCBI Taxonomy" id="216427"/>
    <lineage>
        <taxon>Bacteria</taxon>
        <taxon>Bacillati</taxon>
        <taxon>Mycoplasmatota</taxon>
        <taxon>Mollicutes</taxon>
        <taxon>Entomoplasmatales</taxon>
        <taxon>Entomoplasmataceae</taxon>
        <taxon>Mesoplasma</taxon>
    </lineage>
</organism>
<dbReference type="PROSITE" id="PS01161">
    <property type="entry name" value="GLC_GALNAC_ISOMERASE"/>
    <property type="match status" value="1"/>
</dbReference>
<keyword evidence="3" id="KW-1185">Reference proteome</keyword>
<reference evidence="2 3" key="1">
    <citation type="submission" date="2017-08" db="EMBL/GenBank/DDBJ databases">
        <title>Complete Genome Sequence of Mesoplasma chauliocola.</title>
        <authorList>
            <person name="Knight T.F.Jr."/>
            <person name="Citino T."/>
        </authorList>
    </citation>
    <scope>NUCLEOTIDE SEQUENCE [LARGE SCALE GENOMIC DNA]</scope>
    <source>
        <strain evidence="2 3">CHPA-2</strain>
    </source>
</reference>
<dbReference type="InterPro" id="IPR052960">
    <property type="entry name" value="GlcN6P_deaminase-like"/>
</dbReference>
<dbReference type="Proteomes" id="UP000232229">
    <property type="component" value="Chromosome"/>
</dbReference>
<dbReference type="InterPro" id="IPR006148">
    <property type="entry name" value="Glc/Gal-6P_isomerase"/>
</dbReference>
<dbReference type="PANTHER" id="PTHR42892:SF1">
    <property type="entry name" value="GLUCOSAMINE-6-PHOSPHATE ISOMERASE"/>
    <property type="match status" value="1"/>
</dbReference>
<dbReference type="GO" id="GO:0006044">
    <property type="term" value="P:N-acetylglucosamine metabolic process"/>
    <property type="evidence" value="ECO:0007669"/>
    <property type="project" value="InterPro"/>
</dbReference>
<dbReference type="AlphaFoldDB" id="A0A249SM99"/>
<dbReference type="PANTHER" id="PTHR42892">
    <property type="entry name" value="GLUCOSAMINE-6-PHOSPHATE DEAMINASE-LIKE PROTEIN BT_0258-RELATED"/>
    <property type="match status" value="1"/>
</dbReference>
<dbReference type="Gene3D" id="3.40.50.1360">
    <property type="match status" value="1"/>
</dbReference>
<feature type="domain" description="Glucosamine/galactosamine-6-phosphate isomerase" evidence="1">
    <location>
        <begin position="10"/>
        <end position="219"/>
    </location>
</feature>
<proteinExistence type="predicted"/>